<dbReference type="AlphaFoldDB" id="A0A4R2JE21"/>
<name>A0A4R2JE21_9THEO</name>
<comment type="caution">
    <text evidence="2">The sequence shown here is derived from an EMBL/GenBank/DDBJ whole genome shotgun (WGS) entry which is preliminary data.</text>
</comment>
<evidence type="ECO:0000259" key="1">
    <source>
        <dbReference type="SMART" id="SM00382"/>
    </source>
</evidence>
<dbReference type="InterPro" id="IPR008571">
    <property type="entry name" value="HerA-like"/>
</dbReference>
<evidence type="ECO:0000313" key="2">
    <source>
        <dbReference type="EMBL" id="TCO54469.1"/>
    </source>
</evidence>
<dbReference type="EMBL" id="SLWU01000052">
    <property type="protein sequence ID" value="TCO54469.1"/>
    <property type="molecule type" value="Genomic_DNA"/>
</dbReference>
<sequence>MGDFEKLLDNAERIATIGSPSSTSGLALDILGTAVDKKLVGELAFFDFNQDGKRHYALGQITEIQLRNAWLEDPTMRSLARQKGQISQISGRQDTHLGQMTVSAVFSDEGDKFVPSILGTVPPTGTFVKLVTDDILNKLLERYKEEIFYLGHVYGSTPKLPLWFKDFSSGPCGAGEAYHIGIFGKTGSGKSVLAKMILLAYARYEDMGIFVLDPQGEFALSLRNKQGDNMSYILNHTILEKLNKEWFIYDLSTLKLDRWELFVELLREYKFFFELGIKSSEYQGIVAEDVLEFLRKDKNIKLENLDKNTFVKTLQYIHQIIEKIYADKSGVERVRNTIVKTLSDIENNLETSIFEKWRKVSLFFQGNGRKSPGQIVNESLYPEKRPLIIIDLSQKPEDVEQDVWDRKIKPLLIDRFLEAITEMAESVYHKKEKEQIQEKKYSKTNLNTLVLIDEAHRLAPKEKQTDERMERIKNRLIDAARTTRKYGLGWMFISQTLSSLHKEIIGQLRIFFFGFGLALGTEFQALREIVGGDTNALKLYQSFRDPHSSFDVFSRQYAFMTVGPVSPLSFAGSPLFFTAFNTPKDFLRENHFI</sequence>
<gene>
    <name evidence="2" type="ORF">EV203_1522</name>
</gene>
<dbReference type="PANTHER" id="PTHR42957:SF1">
    <property type="entry name" value="HELICASE MJ1565-RELATED"/>
    <property type="match status" value="1"/>
</dbReference>
<dbReference type="InterPro" id="IPR027417">
    <property type="entry name" value="P-loop_NTPase"/>
</dbReference>
<protein>
    <submittedName>
        <fullName evidence="2">Zonular occludens toxin Zot</fullName>
    </submittedName>
</protein>
<dbReference type="RefSeq" id="WP_074666014.1">
    <property type="nucleotide sequence ID" value="NZ_SLWU01000052.1"/>
</dbReference>
<dbReference type="SMART" id="SM00382">
    <property type="entry name" value="AAA"/>
    <property type="match status" value="1"/>
</dbReference>
<feature type="domain" description="AAA+ ATPase" evidence="1">
    <location>
        <begin position="176"/>
        <end position="516"/>
    </location>
</feature>
<dbReference type="Pfam" id="PF01935">
    <property type="entry name" value="DUF87"/>
    <property type="match status" value="1"/>
</dbReference>
<dbReference type="SUPFAM" id="SSF52540">
    <property type="entry name" value="P-loop containing nucleoside triphosphate hydrolases"/>
    <property type="match status" value="1"/>
</dbReference>
<dbReference type="InterPro" id="IPR008900">
    <property type="entry name" value="Zot_N"/>
</dbReference>
<accession>A0A4R2JE21</accession>
<dbReference type="Gene3D" id="3.40.50.300">
    <property type="entry name" value="P-loop containing nucleotide triphosphate hydrolases"/>
    <property type="match status" value="2"/>
</dbReference>
<dbReference type="Pfam" id="PF05707">
    <property type="entry name" value="Zot"/>
    <property type="match status" value="1"/>
</dbReference>
<organism evidence="2 3">
    <name type="scientific">Caldanaerobacter subterraneus</name>
    <dbReference type="NCBI Taxonomy" id="911092"/>
    <lineage>
        <taxon>Bacteria</taxon>
        <taxon>Bacillati</taxon>
        <taxon>Bacillota</taxon>
        <taxon>Clostridia</taxon>
        <taxon>Thermoanaerobacterales</taxon>
        <taxon>Thermoanaerobacteraceae</taxon>
        <taxon>Caldanaerobacter</taxon>
    </lineage>
</organism>
<dbReference type="InterPro" id="IPR003593">
    <property type="entry name" value="AAA+_ATPase"/>
</dbReference>
<dbReference type="InterPro" id="IPR002789">
    <property type="entry name" value="HerA_central"/>
</dbReference>
<dbReference type="PANTHER" id="PTHR42957">
    <property type="entry name" value="HELICASE MJ1565-RELATED"/>
    <property type="match status" value="1"/>
</dbReference>
<reference evidence="2 3" key="1">
    <citation type="submission" date="2019-03" db="EMBL/GenBank/DDBJ databases">
        <title>Genomic Encyclopedia of Type Strains, Phase IV (KMG-IV): sequencing the most valuable type-strain genomes for metagenomic binning, comparative biology and taxonomic classification.</title>
        <authorList>
            <person name="Goeker M."/>
        </authorList>
    </citation>
    <scope>NUCLEOTIDE SEQUENCE [LARGE SCALE GENOMIC DNA]</scope>
    <source>
        <strain evidence="2 3">DSM 13054</strain>
    </source>
</reference>
<dbReference type="Proteomes" id="UP000294886">
    <property type="component" value="Unassembled WGS sequence"/>
</dbReference>
<proteinExistence type="predicted"/>
<evidence type="ECO:0000313" key="3">
    <source>
        <dbReference type="Proteomes" id="UP000294886"/>
    </source>
</evidence>